<gene>
    <name evidence="1" type="ORF">UFOVP723_126</name>
</gene>
<protein>
    <submittedName>
        <fullName evidence="1">Uncharacterized protein</fullName>
    </submittedName>
</protein>
<dbReference type="EMBL" id="LR796697">
    <property type="protein sequence ID" value="CAB4160282.1"/>
    <property type="molecule type" value="Genomic_DNA"/>
</dbReference>
<organism evidence="1">
    <name type="scientific">uncultured Caudovirales phage</name>
    <dbReference type="NCBI Taxonomy" id="2100421"/>
    <lineage>
        <taxon>Viruses</taxon>
        <taxon>Duplodnaviria</taxon>
        <taxon>Heunggongvirae</taxon>
        <taxon>Uroviricota</taxon>
        <taxon>Caudoviricetes</taxon>
        <taxon>Peduoviridae</taxon>
        <taxon>Maltschvirus</taxon>
        <taxon>Maltschvirus maltsch</taxon>
    </lineage>
</organism>
<sequence length="66" mass="7393">MQGLELLVIGEVFEVQTAYASYPKLKFMGFIDENDDVTLAFFIGTELGQPSQFFDVSVISNQVKKV</sequence>
<accession>A0A6J5NNI3</accession>
<reference evidence="1" key="1">
    <citation type="submission" date="2020-04" db="EMBL/GenBank/DDBJ databases">
        <authorList>
            <person name="Chiriac C."/>
            <person name="Salcher M."/>
            <person name="Ghai R."/>
            <person name="Kavagutti S V."/>
        </authorList>
    </citation>
    <scope>NUCLEOTIDE SEQUENCE</scope>
</reference>
<proteinExistence type="predicted"/>
<name>A0A6J5NNI3_9CAUD</name>
<evidence type="ECO:0000313" key="1">
    <source>
        <dbReference type="EMBL" id="CAB4160282.1"/>
    </source>
</evidence>